<keyword evidence="3" id="KW-1185">Reference proteome</keyword>
<name>A0A318HBA5_9MYCO</name>
<comment type="caution">
    <text evidence="2">The sequence shown here is derived from an EMBL/GenBank/DDBJ whole genome shotgun (WGS) entry which is preliminary data.</text>
</comment>
<dbReference type="AlphaFoldDB" id="A0A318HBA5"/>
<dbReference type="Pfam" id="PF12697">
    <property type="entry name" value="Abhydrolase_6"/>
    <property type="match status" value="1"/>
</dbReference>
<gene>
    <name evidence="2" type="ORF">C8E89_11896</name>
</gene>
<reference evidence="2 3" key="2">
    <citation type="submission" date="2018-06" db="EMBL/GenBank/DDBJ databases">
        <title>Sequencing of bacterial isolates from soil warming experiment in Harvard Forest, Massachusetts, USA.</title>
        <authorList>
            <person name="Deangelis K.PhD."/>
        </authorList>
    </citation>
    <scope>NUCLEOTIDE SEQUENCE [LARGE SCALE GENOMIC DNA]</scope>
    <source>
        <strain evidence="2 3">GAS496</strain>
    </source>
</reference>
<dbReference type="GO" id="GO:0016787">
    <property type="term" value="F:hydrolase activity"/>
    <property type="evidence" value="ECO:0007669"/>
    <property type="project" value="UniProtKB-KW"/>
</dbReference>
<accession>A0A318HBA5</accession>
<organism evidence="2 3">
    <name type="scientific">Mycolicibacterium moriokaense</name>
    <dbReference type="NCBI Taxonomy" id="39691"/>
    <lineage>
        <taxon>Bacteria</taxon>
        <taxon>Bacillati</taxon>
        <taxon>Actinomycetota</taxon>
        <taxon>Actinomycetes</taxon>
        <taxon>Mycobacteriales</taxon>
        <taxon>Mycobacteriaceae</taxon>
        <taxon>Mycolicibacterium</taxon>
    </lineage>
</organism>
<dbReference type="PANTHER" id="PTHR37017">
    <property type="entry name" value="AB HYDROLASE-1 DOMAIN-CONTAINING PROTEIN-RELATED"/>
    <property type="match status" value="1"/>
</dbReference>
<sequence length="169" mass="18302">MVACGHSFGGQAVTELDTANITRMVMLAAFLPDEREWFVGTPATEKFLEMVATDSAGTMVPRPDRAGEVFYTDCSDSDTAWAISNLCPGSATSIRHVVDRPAWRQVPSMYVQCSLDNVLTQDYMGAAAARVGRGICMPTSHSPMISRPDLVADLLNSVVAELRTESRPS</sequence>
<dbReference type="OrthoDB" id="9814966at2"/>
<feature type="domain" description="AB hydrolase-1" evidence="1">
    <location>
        <begin position="2"/>
        <end position="153"/>
    </location>
</feature>
<dbReference type="RefSeq" id="WP_110318503.1">
    <property type="nucleotide sequence ID" value="NZ_QJJU01000018.1"/>
</dbReference>
<dbReference type="InterPro" id="IPR029058">
    <property type="entry name" value="AB_hydrolase_fold"/>
</dbReference>
<reference evidence="3" key="1">
    <citation type="submission" date="2018-05" db="EMBL/GenBank/DDBJ databases">
        <authorList>
            <person name="Deangelis K."/>
            <person name="Huntemann M."/>
            <person name="Clum A."/>
            <person name="Pillay M."/>
            <person name="Palaniappan K."/>
            <person name="Varghese N."/>
            <person name="Mikhailova N."/>
            <person name="Stamatis D."/>
            <person name="Reddy T."/>
            <person name="Daum C."/>
            <person name="Shapiro N."/>
            <person name="Ivanova N."/>
            <person name="Kyrpides N."/>
            <person name="Woyke T."/>
        </authorList>
    </citation>
    <scope>NUCLEOTIDE SEQUENCE [LARGE SCALE GENOMIC DNA]</scope>
    <source>
        <strain evidence="3">GAS496</strain>
    </source>
</reference>
<dbReference type="Proteomes" id="UP000247781">
    <property type="component" value="Unassembled WGS sequence"/>
</dbReference>
<protein>
    <submittedName>
        <fullName evidence="2">Alpha/beta hydrolase family protein</fullName>
    </submittedName>
</protein>
<dbReference type="Gene3D" id="3.40.50.1820">
    <property type="entry name" value="alpha/beta hydrolase"/>
    <property type="match status" value="1"/>
</dbReference>
<keyword evidence="2" id="KW-0378">Hydrolase</keyword>
<dbReference type="PANTHER" id="PTHR37017:SF11">
    <property type="entry name" value="ESTERASE_LIPASE_THIOESTERASE DOMAIN-CONTAINING PROTEIN"/>
    <property type="match status" value="1"/>
</dbReference>
<dbReference type="InterPro" id="IPR052897">
    <property type="entry name" value="Sec-Metab_Biosynth_Hydrolase"/>
</dbReference>
<evidence type="ECO:0000259" key="1">
    <source>
        <dbReference type="Pfam" id="PF12697"/>
    </source>
</evidence>
<evidence type="ECO:0000313" key="2">
    <source>
        <dbReference type="EMBL" id="PXX05392.1"/>
    </source>
</evidence>
<dbReference type="SUPFAM" id="SSF53474">
    <property type="entry name" value="alpha/beta-Hydrolases"/>
    <property type="match status" value="1"/>
</dbReference>
<proteinExistence type="predicted"/>
<dbReference type="InterPro" id="IPR000073">
    <property type="entry name" value="AB_hydrolase_1"/>
</dbReference>
<dbReference type="EMBL" id="QJJU01000018">
    <property type="protein sequence ID" value="PXX05392.1"/>
    <property type="molecule type" value="Genomic_DNA"/>
</dbReference>
<evidence type="ECO:0000313" key="3">
    <source>
        <dbReference type="Proteomes" id="UP000247781"/>
    </source>
</evidence>